<feature type="domain" description="DUF2249" evidence="1">
    <location>
        <begin position="5"/>
        <end position="72"/>
    </location>
</feature>
<gene>
    <name evidence="2" type="ORF">GALL_155330</name>
</gene>
<accession>A0A1J5SEB3</accession>
<dbReference type="Pfam" id="PF10006">
    <property type="entry name" value="DUF2249"/>
    <property type="match status" value="2"/>
</dbReference>
<dbReference type="AlphaFoldDB" id="A0A1J5SEB3"/>
<organism evidence="2">
    <name type="scientific">mine drainage metagenome</name>
    <dbReference type="NCBI Taxonomy" id="410659"/>
    <lineage>
        <taxon>unclassified sequences</taxon>
        <taxon>metagenomes</taxon>
        <taxon>ecological metagenomes</taxon>
    </lineage>
</organism>
<sequence>MTLVTLDVRPLLAAGEDPLDSVVAAATPLTPEDELVLEAPFNPLPLRKILARIGFSSEALSAPGGMWRIACRRDGRGALSGPEEGCAGLPAEAPLWREDGQLHMDVRGLAMPLPLRAILRLAGTLDHAETVIIHHERDPLFLYAELAELGWRLERLDDAAPGELRFRLIWGH</sequence>
<reference evidence="2" key="1">
    <citation type="submission" date="2016-10" db="EMBL/GenBank/DDBJ databases">
        <title>Sequence of Gallionella enrichment culture.</title>
        <authorList>
            <person name="Poehlein A."/>
            <person name="Muehling M."/>
            <person name="Daniel R."/>
        </authorList>
    </citation>
    <scope>NUCLEOTIDE SEQUENCE</scope>
</reference>
<evidence type="ECO:0000259" key="1">
    <source>
        <dbReference type="Pfam" id="PF10006"/>
    </source>
</evidence>
<dbReference type="EMBL" id="MLJW01000075">
    <property type="protein sequence ID" value="OIR02376.1"/>
    <property type="molecule type" value="Genomic_DNA"/>
</dbReference>
<feature type="domain" description="DUF2249" evidence="1">
    <location>
        <begin position="104"/>
        <end position="152"/>
    </location>
</feature>
<dbReference type="InterPro" id="IPR018720">
    <property type="entry name" value="DUF2249"/>
</dbReference>
<comment type="caution">
    <text evidence="2">The sequence shown here is derived from an EMBL/GenBank/DDBJ whole genome shotgun (WGS) entry which is preliminary data.</text>
</comment>
<proteinExistence type="predicted"/>
<protein>
    <recommendedName>
        <fullName evidence="1">DUF2249 domain-containing protein</fullName>
    </recommendedName>
</protein>
<evidence type="ECO:0000313" key="2">
    <source>
        <dbReference type="EMBL" id="OIR02376.1"/>
    </source>
</evidence>
<name>A0A1J5SEB3_9ZZZZ</name>